<dbReference type="PANTHER" id="PTHR32071:SF90">
    <property type="entry name" value="TRANSCRIPTIONAL REGULATORY PROTEIN LEVR"/>
    <property type="match status" value="1"/>
</dbReference>
<dbReference type="PROSITE" id="PS51372">
    <property type="entry name" value="PRD_2"/>
    <property type="match status" value="2"/>
</dbReference>
<keyword evidence="6" id="KW-0238">DNA-binding</keyword>
<dbReference type="InterPro" id="IPR036390">
    <property type="entry name" value="WH_DNA-bd_sf"/>
</dbReference>
<dbReference type="InterPro" id="IPR036662">
    <property type="entry name" value="PTS_EIIA_man-typ_sf"/>
</dbReference>
<dbReference type="Gene3D" id="3.40.50.510">
    <property type="entry name" value="Phosphotransferase system, mannose-type IIA component"/>
    <property type="match status" value="1"/>
</dbReference>
<dbReference type="CDD" id="cd00006">
    <property type="entry name" value="PTS_IIA_man"/>
    <property type="match status" value="1"/>
</dbReference>
<dbReference type="GO" id="GO:0016301">
    <property type="term" value="F:kinase activity"/>
    <property type="evidence" value="ECO:0007669"/>
    <property type="project" value="UniProtKB-KW"/>
</dbReference>
<dbReference type="GO" id="GO:0003677">
    <property type="term" value="F:DNA binding"/>
    <property type="evidence" value="ECO:0007669"/>
    <property type="project" value="UniProtKB-KW"/>
</dbReference>
<dbReference type="InterPro" id="IPR003593">
    <property type="entry name" value="AAA+_ATPase"/>
</dbReference>
<dbReference type="InterPro" id="IPR033887">
    <property type="entry name" value="PTS_IIA_man"/>
</dbReference>
<dbReference type="SMART" id="SM00382">
    <property type="entry name" value="AAA"/>
    <property type="match status" value="1"/>
</dbReference>
<dbReference type="GO" id="GO:0006355">
    <property type="term" value="P:regulation of DNA-templated transcription"/>
    <property type="evidence" value="ECO:0007669"/>
    <property type="project" value="InterPro"/>
</dbReference>
<evidence type="ECO:0000313" key="10">
    <source>
        <dbReference type="EMBL" id="GGI65839.1"/>
    </source>
</evidence>
<dbReference type="PROSITE" id="PS00676">
    <property type="entry name" value="SIGMA54_INTERACT_2"/>
    <property type="match status" value="1"/>
</dbReference>
<feature type="domain" description="PRD" evidence="9">
    <location>
        <begin position="466"/>
        <end position="572"/>
    </location>
</feature>
<evidence type="ECO:0000313" key="11">
    <source>
        <dbReference type="Proteomes" id="UP000622610"/>
    </source>
</evidence>
<dbReference type="SUPFAM" id="SSF63520">
    <property type="entry name" value="PTS-regulatory domain, PRD"/>
    <property type="match status" value="2"/>
</dbReference>
<comment type="caution">
    <text evidence="10">The sequence shown here is derived from an EMBL/GenBank/DDBJ whole genome shotgun (WGS) entry which is preliminary data.</text>
</comment>
<dbReference type="PROSITE" id="PS51096">
    <property type="entry name" value="PTS_EIIA_TYPE_4"/>
    <property type="match status" value="1"/>
</dbReference>
<dbReference type="InterPro" id="IPR036388">
    <property type="entry name" value="WH-like_DNA-bd_sf"/>
</dbReference>
<dbReference type="Pfam" id="PF00874">
    <property type="entry name" value="PRD"/>
    <property type="match status" value="2"/>
</dbReference>
<keyword evidence="11" id="KW-1185">Reference proteome</keyword>
<dbReference type="GO" id="GO:0005524">
    <property type="term" value="F:ATP binding"/>
    <property type="evidence" value="ECO:0007669"/>
    <property type="project" value="UniProtKB-KW"/>
</dbReference>
<sequence>MNTRKGLIYAYVVEQCRLNNNRSLTTKEISETLDLQRSNVSKDLNTLVREGKLAKTTGRPVKYFLEEEMLGRTQAEKPELEIVQTEEKETLKSDKMFGMNDQSDIFDDLIGSRNSLKNAVEQARAAILYPPKGLNCLITGPTGSGKTYFAHLMFQYAKENQVIQEEKELVVFNCADYAHNPQLLMSHLFGHVEGAFTGADQEKEGLMDQANGGILFLDEIHRLPPEGQEMIFYFMDHGVFNRLGEIGKNHQAEVRIIGATTETTSSALLDTFLRRIPIHIQLPSFEQRTPQEKIAFIQLMVSQEASRIKRRISLTEEVIKALIGSVTFGNIGQLKSSVQLVCARGFLNHMHREQIDLSVNDLPEGIRSGLDTLTSRRELSMGLANYLPKRLVVDSNQEPLNRYADQYELPYNLYDIIGDKAALLKSDGIDQEAINHFISTDINVHLQSFYRDHGFSFSTVSKLGEFVDEKVIEVTNLIYRHVETYISPENRQNFIYGMSLHIGAFLKKLAIGETRAINYNIQMMVADYPVEFKLAQEIHQMISDFFNIALPDDETYYLAALLISLRYNPTEGEVGVVVAAHGNSTASSMAAVARQLLGINQPLAVDMPLDMSPKIAYEKIKTMITQANRGSGVLLLVDMGSLANFNEKLSQETGIQLRTLDMVTTPIVLEAARKAETLGMTLDVLVDSLKEFTGYSTLQETLNEEVVVSEKSGSRLAILAICASGEGTAQHLKQMIKQALIENKIDSIEVLTESVVDIRRRLPEIQASYQLLAVTGILDPKIEVPFFSLERLLESDLGELLGDLLLGEDILDEDPKLSYQEQRQACLTYLEEAVTFLNPIKVLDPLWDLVEQLCAEWYPDKREEKVRINFVLHLANMMERILLGEPLVGTAIEEQVVKNHPKAQFLANTLTSIEESFRLKVPVTERYYLLMMLDNVLKNQVIH</sequence>
<evidence type="ECO:0000256" key="3">
    <source>
        <dbReference type="ARBA" id="ARBA00022741"/>
    </source>
</evidence>
<dbReference type="Gene3D" id="1.10.1790.10">
    <property type="entry name" value="PRD domain"/>
    <property type="match status" value="2"/>
</dbReference>
<feature type="domain" description="PTS EIIA type-4" evidence="8">
    <location>
        <begin position="573"/>
        <end position="706"/>
    </location>
</feature>
<dbReference type="Proteomes" id="UP000622610">
    <property type="component" value="Unassembled WGS sequence"/>
</dbReference>
<dbReference type="GO" id="GO:0009401">
    <property type="term" value="P:phosphoenolpyruvate-dependent sugar phosphotransferase system"/>
    <property type="evidence" value="ECO:0007669"/>
    <property type="project" value="InterPro"/>
</dbReference>
<evidence type="ECO:0000256" key="5">
    <source>
        <dbReference type="ARBA" id="ARBA00022840"/>
    </source>
</evidence>
<evidence type="ECO:0000256" key="6">
    <source>
        <dbReference type="ARBA" id="ARBA00023125"/>
    </source>
</evidence>
<evidence type="ECO:0000259" key="8">
    <source>
        <dbReference type="PROSITE" id="PS51096"/>
    </source>
</evidence>
<dbReference type="InterPro" id="IPR036634">
    <property type="entry name" value="PRD_sf"/>
</dbReference>
<proteinExistence type="predicted"/>
<dbReference type="InterPro" id="IPR002078">
    <property type="entry name" value="Sigma_54_int"/>
</dbReference>
<dbReference type="InterPro" id="IPR027417">
    <property type="entry name" value="P-loop_NTPase"/>
</dbReference>
<reference evidence="10" key="2">
    <citation type="submission" date="2020-09" db="EMBL/GenBank/DDBJ databases">
        <authorList>
            <person name="Sun Q."/>
            <person name="Sedlacek I."/>
        </authorList>
    </citation>
    <scope>NUCLEOTIDE SEQUENCE</scope>
    <source>
        <strain evidence="10">CCM 8433</strain>
    </source>
</reference>
<dbReference type="Pfam" id="PF03610">
    <property type="entry name" value="EIIA-man"/>
    <property type="match status" value="1"/>
</dbReference>
<dbReference type="AlphaFoldDB" id="A0A917N5A0"/>
<evidence type="ECO:0000259" key="9">
    <source>
        <dbReference type="PROSITE" id="PS51372"/>
    </source>
</evidence>
<dbReference type="InterPro" id="IPR011608">
    <property type="entry name" value="PRD"/>
</dbReference>
<feature type="domain" description="Sigma-54 factor interaction" evidence="7">
    <location>
        <begin position="109"/>
        <end position="343"/>
    </location>
</feature>
<keyword evidence="2" id="KW-0808">Transferase</keyword>
<keyword evidence="4" id="KW-0418">Kinase</keyword>
<dbReference type="PANTHER" id="PTHR32071">
    <property type="entry name" value="TRANSCRIPTIONAL REGULATORY PROTEIN"/>
    <property type="match status" value="1"/>
</dbReference>
<evidence type="ECO:0000256" key="4">
    <source>
        <dbReference type="ARBA" id="ARBA00022777"/>
    </source>
</evidence>
<protein>
    <recommendedName>
        <fullName evidence="1">DNA translocase FtsK</fullName>
    </recommendedName>
</protein>
<evidence type="ECO:0000256" key="1">
    <source>
        <dbReference type="ARBA" id="ARBA00020887"/>
    </source>
</evidence>
<dbReference type="InterPro" id="IPR025943">
    <property type="entry name" value="Sigma_54_int_dom_ATP-bd_2"/>
</dbReference>
<dbReference type="SUPFAM" id="SSF52540">
    <property type="entry name" value="P-loop containing nucleoside triphosphate hydrolases"/>
    <property type="match status" value="1"/>
</dbReference>
<dbReference type="Pfam" id="PF00158">
    <property type="entry name" value="Sigma54_activat"/>
    <property type="match status" value="1"/>
</dbReference>
<dbReference type="Gene3D" id="1.10.10.10">
    <property type="entry name" value="Winged helix-like DNA-binding domain superfamily/Winged helix DNA-binding domain"/>
    <property type="match status" value="1"/>
</dbReference>
<dbReference type="InterPro" id="IPR004701">
    <property type="entry name" value="PTS_EIIA_man-typ"/>
</dbReference>
<dbReference type="CDD" id="cd00009">
    <property type="entry name" value="AAA"/>
    <property type="match status" value="1"/>
</dbReference>
<reference evidence="10" key="1">
    <citation type="journal article" date="2014" name="Int. J. Syst. Evol. Microbiol.">
        <title>Complete genome sequence of Corynebacterium casei LMG S-19264T (=DSM 44701T), isolated from a smear-ripened cheese.</title>
        <authorList>
            <consortium name="US DOE Joint Genome Institute (JGI-PGF)"/>
            <person name="Walter F."/>
            <person name="Albersmeier A."/>
            <person name="Kalinowski J."/>
            <person name="Ruckert C."/>
        </authorList>
    </citation>
    <scope>NUCLEOTIDE SEQUENCE</scope>
    <source>
        <strain evidence="10">CCM 8433</strain>
    </source>
</reference>
<dbReference type="SUPFAM" id="SSF53062">
    <property type="entry name" value="PTS system fructose IIA component-like"/>
    <property type="match status" value="1"/>
</dbReference>
<keyword evidence="3" id="KW-0547">Nucleotide-binding</keyword>
<dbReference type="RefSeq" id="WP_229731679.1">
    <property type="nucleotide sequence ID" value="NZ_BMDT01000006.1"/>
</dbReference>
<dbReference type="EMBL" id="BMDT01000006">
    <property type="protein sequence ID" value="GGI65839.1"/>
    <property type="molecule type" value="Genomic_DNA"/>
</dbReference>
<dbReference type="GO" id="GO:0016020">
    <property type="term" value="C:membrane"/>
    <property type="evidence" value="ECO:0007669"/>
    <property type="project" value="InterPro"/>
</dbReference>
<evidence type="ECO:0000256" key="2">
    <source>
        <dbReference type="ARBA" id="ARBA00022679"/>
    </source>
</evidence>
<accession>A0A917N5A0</accession>
<name>A0A917N5A0_9ENTE</name>
<dbReference type="PROSITE" id="PS50045">
    <property type="entry name" value="SIGMA54_INTERACT_4"/>
    <property type="match status" value="1"/>
</dbReference>
<gene>
    <name evidence="10" type="ORF">GCM10011482_14930</name>
</gene>
<dbReference type="Gene3D" id="3.40.50.300">
    <property type="entry name" value="P-loop containing nucleotide triphosphate hydrolases"/>
    <property type="match status" value="1"/>
</dbReference>
<evidence type="ECO:0000259" key="7">
    <source>
        <dbReference type="PROSITE" id="PS50045"/>
    </source>
</evidence>
<dbReference type="SUPFAM" id="SSF46785">
    <property type="entry name" value="Winged helix' DNA-binding domain"/>
    <property type="match status" value="1"/>
</dbReference>
<keyword evidence="5" id="KW-0067">ATP-binding</keyword>
<feature type="domain" description="PRD" evidence="9">
    <location>
        <begin position="837"/>
        <end position="943"/>
    </location>
</feature>
<organism evidence="10 11">
    <name type="scientific">Enterococcus alcedinis</name>
    <dbReference type="NCBI Taxonomy" id="1274384"/>
    <lineage>
        <taxon>Bacteria</taxon>
        <taxon>Bacillati</taxon>
        <taxon>Bacillota</taxon>
        <taxon>Bacilli</taxon>
        <taxon>Lactobacillales</taxon>
        <taxon>Enterococcaceae</taxon>
        <taxon>Enterococcus</taxon>
    </lineage>
</organism>